<name>A0A8S5T2U5_9CAUD</name>
<proteinExistence type="predicted"/>
<sequence>MMILRCKYTNILYYYKLLIQKYSIFFLFN</sequence>
<evidence type="ECO:0000313" key="1">
    <source>
        <dbReference type="EMBL" id="DAF57339.1"/>
    </source>
</evidence>
<organism evidence="1">
    <name type="scientific">Siphoviridae sp. ctQEt22</name>
    <dbReference type="NCBI Taxonomy" id="2827866"/>
    <lineage>
        <taxon>Viruses</taxon>
        <taxon>Duplodnaviria</taxon>
        <taxon>Heunggongvirae</taxon>
        <taxon>Uroviricota</taxon>
        <taxon>Caudoviricetes</taxon>
    </lineage>
</organism>
<reference evidence="1" key="1">
    <citation type="journal article" date="2021" name="Proc. Natl. Acad. Sci. U.S.A.">
        <title>A Catalog of Tens of Thousands of Viruses from Human Metagenomes Reveals Hidden Associations with Chronic Diseases.</title>
        <authorList>
            <person name="Tisza M.J."/>
            <person name="Buck C.B."/>
        </authorList>
    </citation>
    <scope>NUCLEOTIDE SEQUENCE</scope>
    <source>
        <strain evidence="1">CtQEt22</strain>
    </source>
</reference>
<protein>
    <submittedName>
        <fullName evidence="1">Uncharacterized protein</fullName>
    </submittedName>
</protein>
<dbReference type="EMBL" id="BK032732">
    <property type="protein sequence ID" value="DAF57339.1"/>
    <property type="molecule type" value="Genomic_DNA"/>
</dbReference>
<accession>A0A8S5T2U5</accession>